<reference evidence="4" key="1">
    <citation type="journal article" date="2019" name="Sci. Rep.">
        <title>Draft genome of Tanacetum cinerariifolium, the natural source of mosquito coil.</title>
        <authorList>
            <person name="Yamashiro T."/>
            <person name="Shiraishi A."/>
            <person name="Satake H."/>
            <person name="Nakayama K."/>
        </authorList>
    </citation>
    <scope>NUCLEOTIDE SEQUENCE</scope>
</reference>
<feature type="domain" description="Reverse transcriptase" evidence="2">
    <location>
        <begin position="427"/>
        <end position="523"/>
    </location>
</feature>
<keyword evidence="4" id="KW-0548">Nucleotidyltransferase</keyword>
<dbReference type="InterPro" id="IPR032567">
    <property type="entry name" value="RTL1-rel"/>
</dbReference>
<dbReference type="AlphaFoldDB" id="A0A699H8D2"/>
<dbReference type="EMBL" id="BKCJ010114633">
    <property type="protein sequence ID" value="GEX54410.1"/>
    <property type="molecule type" value="Genomic_DNA"/>
</dbReference>
<dbReference type="Gene3D" id="3.30.70.270">
    <property type="match status" value="1"/>
</dbReference>
<dbReference type="InterPro" id="IPR005162">
    <property type="entry name" value="Retrotrans_gag_dom"/>
</dbReference>
<organism evidence="4">
    <name type="scientific">Tanacetum cinerariifolium</name>
    <name type="common">Dalmatian daisy</name>
    <name type="synonym">Chrysanthemum cinerariifolium</name>
    <dbReference type="NCBI Taxonomy" id="118510"/>
    <lineage>
        <taxon>Eukaryota</taxon>
        <taxon>Viridiplantae</taxon>
        <taxon>Streptophyta</taxon>
        <taxon>Embryophyta</taxon>
        <taxon>Tracheophyta</taxon>
        <taxon>Spermatophyta</taxon>
        <taxon>Magnoliopsida</taxon>
        <taxon>eudicotyledons</taxon>
        <taxon>Gunneridae</taxon>
        <taxon>Pentapetalae</taxon>
        <taxon>asterids</taxon>
        <taxon>campanulids</taxon>
        <taxon>Asterales</taxon>
        <taxon>Asteraceae</taxon>
        <taxon>Asteroideae</taxon>
        <taxon>Anthemideae</taxon>
        <taxon>Anthemidinae</taxon>
        <taxon>Tanacetum</taxon>
    </lineage>
</organism>
<dbReference type="InterPro" id="IPR000477">
    <property type="entry name" value="RT_dom"/>
</dbReference>
<dbReference type="SUPFAM" id="SSF56672">
    <property type="entry name" value="DNA/RNA polymerases"/>
    <property type="match status" value="1"/>
</dbReference>
<feature type="domain" description="Retrotransposon gag" evidence="3">
    <location>
        <begin position="61"/>
        <end position="158"/>
    </location>
</feature>
<dbReference type="CDD" id="cd00303">
    <property type="entry name" value="retropepsin_like"/>
    <property type="match status" value="1"/>
</dbReference>
<feature type="compositionally biased region" description="Basic and acidic residues" evidence="1">
    <location>
        <begin position="198"/>
        <end position="207"/>
    </location>
</feature>
<evidence type="ECO:0000313" key="4">
    <source>
        <dbReference type="EMBL" id="GEX54410.1"/>
    </source>
</evidence>
<dbReference type="Pfam" id="PF08284">
    <property type="entry name" value="RVP_2"/>
    <property type="match status" value="1"/>
</dbReference>
<feature type="region of interest" description="Disordered" evidence="1">
    <location>
        <begin position="189"/>
        <end position="218"/>
    </location>
</feature>
<keyword evidence="4" id="KW-0808">Transferase</keyword>
<dbReference type="Pfam" id="PF00078">
    <property type="entry name" value="RVT_1"/>
    <property type="match status" value="1"/>
</dbReference>
<comment type="caution">
    <text evidence="4">The sequence shown here is derived from an EMBL/GenBank/DDBJ whole genome shotgun (WGS) entry which is preliminary data.</text>
</comment>
<dbReference type="PANTHER" id="PTHR15503:SF45">
    <property type="entry name" value="RNA-DIRECTED DNA POLYMERASE HOMOLOG"/>
    <property type="match status" value="1"/>
</dbReference>
<name>A0A699H8D2_TANCI</name>
<keyword evidence="4" id="KW-0695">RNA-directed DNA polymerase</keyword>
<sequence>MSQAAIRKLVADSIAAALETQTATMAKADNSIREIPIAKKGNYKEIISCQPFYFNENKVAFATGTLTNDALSWWNAYAQPIGIEQANRITWTELKRLLTNKHCPRTEIKKMEDGFYNLSVKGNYLKTYVRRFQELAVLCPNMVPNNEKLMEVFIGGLPRSIEGNVTALKPQTLKEAINIAERLMDQVTKHNSIQGTNDQKRKSENKKNISSNNNYRNNYQNICNNRMNDFRQQQNRRPETFRSYAATPTENHGYNGNCPLCQRCTLHHTGPCTIRCRVCNKIGHYRSQCSKMNINAKGRTYLLRDKNAHQDPNVVTDTTYNIEMADENLIITNTVIQGCTLTLLNQPFEIDLMPIKLGSFDVVIGMDWQSKYHAKIICDEKVVHIPIEDKTLIIREMQELSNQLQELADEGFIRPSTSPWGASVLFVKKKDGSFRMCINYRELNKLTVKNRYPLPRIDDLFDQLQGSSVYSKIDLRSGYHQLIVSNEDIPKTAFRTRYEHYEFQVIPFGLTNAPAVFMDLMNHKRLRKRTCKLKIFEEWKKPLKSVLMELVGLRIEVGYHSLAEVGDTQLTGPEIIHETIEKIIQIRQHLQAARDRQRSYANVRVEAIVLSNSIQTPCTILLRKSWTSLQLSMTVLPSLSPCPERRGLRKITIKDADMNNNVFLRSSF</sequence>
<accession>A0A699H8D2</accession>
<protein>
    <submittedName>
        <fullName evidence="4">Reverse transcriptase domain-containing protein</fullName>
    </submittedName>
</protein>
<evidence type="ECO:0000259" key="3">
    <source>
        <dbReference type="Pfam" id="PF03732"/>
    </source>
</evidence>
<dbReference type="InterPro" id="IPR043502">
    <property type="entry name" value="DNA/RNA_pol_sf"/>
</dbReference>
<dbReference type="Gene3D" id="3.10.10.10">
    <property type="entry name" value="HIV Type 1 Reverse Transcriptase, subunit A, domain 1"/>
    <property type="match status" value="1"/>
</dbReference>
<dbReference type="PANTHER" id="PTHR15503">
    <property type="entry name" value="LDOC1 RELATED"/>
    <property type="match status" value="1"/>
</dbReference>
<evidence type="ECO:0000256" key="1">
    <source>
        <dbReference type="SAM" id="MobiDB-lite"/>
    </source>
</evidence>
<dbReference type="Pfam" id="PF03732">
    <property type="entry name" value="Retrotrans_gag"/>
    <property type="match status" value="1"/>
</dbReference>
<dbReference type="CDD" id="cd01647">
    <property type="entry name" value="RT_LTR"/>
    <property type="match status" value="1"/>
</dbReference>
<dbReference type="GO" id="GO:0003964">
    <property type="term" value="F:RNA-directed DNA polymerase activity"/>
    <property type="evidence" value="ECO:0007669"/>
    <property type="project" value="UniProtKB-KW"/>
</dbReference>
<feature type="compositionally biased region" description="Low complexity" evidence="1">
    <location>
        <begin position="208"/>
        <end position="218"/>
    </location>
</feature>
<evidence type="ECO:0000259" key="2">
    <source>
        <dbReference type="Pfam" id="PF00078"/>
    </source>
</evidence>
<dbReference type="InterPro" id="IPR043128">
    <property type="entry name" value="Rev_trsase/Diguanyl_cyclase"/>
</dbReference>
<gene>
    <name evidence="4" type="ORF">Tci_326385</name>
</gene>
<proteinExistence type="predicted"/>